<dbReference type="Pfam" id="PF19545">
    <property type="entry name" value="DUF6069"/>
    <property type="match status" value="1"/>
</dbReference>
<reference evidence="2 3" key="1">
    <citation type="submission" date="2017-10" db="EMBL/GenBank/DDBJ databases">
        <title>Integration of genomic and chemical information greatly accelerates assignment of the full stereostructure of myelolactone, a potent inhibitor of myeloma from a marine-derived Micromonospora.</title>
        <authorList>
            <person name="Kim M.C."/>
            <person name="Machado H."/>
            <person name="Jensen P.R."/>
            <person name="Fenical W."/>
        </authorList>
    </citation>
    <scope>NUCLEOTIDE SEQUENCE [LARGE SCALE GENOMIC DNA]</scope>
    <source>
        <strain evidence="2 3">CNY-010</strain>
    </source>
</reference>
<feature type="transmembrane region" description="Helical" evidence="1">
    <location>
        <begin position="48"/>
        <end position="68"/>
    </location>
</feature>
<protein>
    <submittedName>
        <fullName evidence="2">Uncharacterized protein</fullName>
    </submittedName>
</protein>
<evidence type="ECO:0000256" key="1">
    <source>
        <dbReference type="SAM" id="Phobius"/>
    </source>
</evidence>
<dbReference type="AlphaFoldDB" id="A0A386WI12"/>
<feature type="transmembrane region" description="Helical" evidence="1">
    <location>
        <begin position="7"/>
        <end position="28"/>
    </location>
</feature>
<dbReference type="Proteomes" id="UP000267804">
    <property type="component" value="Chromosome"/>
</dbReference>
<dbReference type="KEGG" id="mtua:CSH63_06550"/>
<organism evidence="2 3">
    <name type="scientific">Micromonospora tulbaghiae</name>
    <dbReference type="NCBI Taxonomy" id="479978"/>
    <lineage>
        <taxon>Bacteria</taxon>
        <taxon>Bacillati</taxon>
        <taxon>Actinomycetota</taxon>
        <taxon>Actinomycetes</taxon>
        <taxon>Micromonosporales</taxon>
        <taxon>Micromonosporaceae</taxon>
        <taxon>Micromonospora</taxon>
    </lineage>
</organism>
<dbReference type="EMBL" id="CP024087">
    <property type="protein sequence ID" value="AYF27090.1"/>
    <property type="molecule type" value="Genomic_DNA"/>
</dbReference>
<proteinExistence type="predicted"/>
<dbReference type="InterPro" id="IPR045713">
    <property type="entry name" value="DUF6069"/>
</dbReference>
<name>A0A386WI12_9ACTN</name>
<accession>A0A386WI12</accession>
<evidence type="ECO:0000313" key="2">
    <source>
        <dbReference type="EMBL" id="AYF27090.1"/>
    </source>
</evidence>
<keyword evidence="1" id="KW-1133">Transmembrane helix</keyword>
<keyword evidence="1" id="KW-0812">Transmembrane</keyword>
<feature type="transmembrane region" description="Helical" evidence="1">
    <location>
        <begin position="75"/>
        <end position="95"/>
    </location>
</feature>
<feature type="transmembrane region" description="Helical" evidence="1">
    <location>
        <begin position="107"/>
        <end position="127"/>
    </location>
</feature>
<sequence length="141" mass="14144">MADLSRTAVVALATAAAVVVNLIVYAIGRAAGGSFLFTADGRRVEVDAVTVAGFSALPLALGLTAVALLASRFAWVVRVALIIGPALAVLTIATMTLPADLDTTSTITLAVCHLTLAPIIVVAVTALGRRARRAAAGPVAA</sequence>
<evidence type="ECO:0000313" key="3">
    <source>
        <dbReference type="Proteomes" id="UP000267804"/>
    </source>
</evidence>
<keyword evidence="1" id="KW-0472">Membrane</keyword>
<gene>
    <name evidence="2" type="ORF">CSH63_06550</name>
</gene>
<dbReference type="RefSeq" id="WP_120569459.1">
    <property type="nucleotide sequence ID" value="NZ_CP024087.1"/>
</dbReference>